<name>A0A1E8BCE9_BACMY</name>
<dbReference type="AlphaFoldDB" id="A0A1E8BCE9"/>
<reference evidence="1 2" key="1">
    <citation type="submission" date="2016-05" db="EMBL/GenBank/DDBJ databases">
        <title>Bacillus thuringiensis and Bacillus weihenstephanensis as novel biocontrol agents of wilt causing Verticillium species.</title>
        <authorList>
            <person name="Hollensteiner J."/>
            <person name="Wemheuer F."/>
            <person name="Harting R."/>
            <person name="Kolarzyk A."/>
            <person name="Diaz-Valerio S."/>
            <person name="Poehlein A."/>
            <person name="Brzuszkiewicz E."/>
            <person name="Nesemann K."/>
            <person name="Braus-Stromeyer S."/>
            <person name="Braus G."/>
            <person name="Daniel R."/>
            <person name="Liesegang H."/>
        </authorList>
    </citation>
    <scope>NUCLEOTIDE SEQUENCE [LARGE SCALE GENOMIC DNA]</scope>
    <source>
        <strain evidence="1 2">GOE8</strain>
    </source>
</reference>
<accession>A0A1E8BCE9</accession>
<sequence length="35" mass="4094">MNVGLHLDSREIFFLFRIIGIEEVKGFENPYQAIP</sequence>
<evidence type="ECO:0000313" key="1">
    <source>
        <dbReference type="EMBL" id="OFD84123.1"/>
    </source>
</evidence>
<evidence type="ECO:0000313" key="2">
    <source>
        <dbReference type="Proteomes" id="UP000175706"/>
    </source>
</evidence>
<proteinExistence type="predicted"/>
<dbReference type="Proteomes" id="UP000175706">
    <property type="component" value="Unassembled WGS sequence"/>
</dbReference>
<comment type="caution">
    <text evidence="1">The sequence shown here is derived from an EMBL/GenBank/DDBJ whole genome shotgun (WGS) entry which is preliminary data.</text>
</comment>
<protein>
    <submittedName>
        <fullName evidence="1">Uncharacterized protein</fullName>
    </submittedName>
</protein>
<dbReference type="EMBL" id="LXLT01000012">
    <property type="protein sequence ID" value="OFD84123.1"/>
    <property type="molecule type" value="Genomic_DNA"/>
</dbReference>
<organism evidence="1 2">
    <name type="scientific">Bacillus mycoides</name>
    <dbReference type="NCBI Taxonomy" id="1405"/>
    <lineage>
        <taxon>Bacteria</taxon>
        <taxon>Bacillati</taxon>
        <taxon>Bacillota</taxon>
        <taxon>Bacilli</taxon>
        <taxon>Bacillales</taxon>
        <taxon>Bacillaceae</taxon>
        <taxon>Bacillus</taxon>
        <taxon>Bacillus cereus group</taxon>
    </lineage>
</organism>
<gene>
    <name evidence="1" type="ORF">BWGOE8_09090</name>
</gene>